<feature type="region of interest" description="Disordered" evidence="1">
    <location>
        <begin position="163"/>
        <end position="185"/>
    </location>
</feature>
<accession>A0A6A6I8V6</accession>
<feature type="compositionally biased region" description="Acidic residues" evidence="1">
    <location>
        <begin position="1"/>
        <end position="10"/>
    </location>
</feature>
<dbReference type="GeneID" id="54582782"/>
<organism evidence="2 3">
    <name type="scientific">Trematosphaeria pertusa</name>
    <dbReference type="NCBI Taxonomy" id="390896"/>
    <lineage>
        <taxon>Eukaryota</taxon>
        <taxon>Fungi</taxon>
        <taxon>Dikarya</taxon>
        <taxon>Ascomycota</taxon>
        <taxon>Pezizomycotina</taxon>
        <taxon>Dothideomycetes</taxon>
        <taxon>Pleosporomycetidae</taxon>
        <taxon>Pleosporales</taxon>
        <taxon>Massarineae</taxon>
        <taxon>Trematosphaeriaceae</taxon>
        <taxon>Trematosphaeria</taxon>
    </lineage>
</organism>
<dbReference type="RefSeq" id="XP_033681653.1">
    <property type="nucleotide sequence ID" value="XM_033829452.1"/>
</dbReference>
<dbReference type="AlphaFoldDB" id="A0A6A6I8V6"/>
<gene>
    <name evidence="2" type="ORF">BU26DRAFT_521098</name>
</gene>
<protein>
    <submittedName>
        <fullName evidence="2">Uncharacterized protein</fullName>
    </submittedName>
</protein>
<proteinExistence type="predicted"/>
<evidence type="ECO:0000256" key="1">
    <source>
        <dbReference type="SAM" id="MobiDB-lite"/>
    </source>
</evidence>
<name>A0A6A6I8V6_9PLEO</name>
<keyword evidence="3" id="KW-1185">Reference proteome</keyword>
<evidence type="ECO:0000313" key="2">
    <source>
        <dbReference type="EMBL" id="KAF2246649.1"/>
    </source>
</evidence>
<reference evidence="2" key="1">
    <citation type="journal article" date="2020" name="Stud. Mycol.">
        <title>101 Dothideomycetes genomes: a test case for predicting lifestyles and emergence of pathogens.</title>
        <authorList>
            <person name="Haridas S."/>
            <person name="Albert R."/>
            <person name="Binder M."/>
            <person name="Bloem J."/>
            <person name="Labutti K."/>
            <person name="Salamov A."/>
            <person name="Andreopoulos B."/>
            <person name="Baker S."/>
            <person name="Barry K."/>
            <person name="Bills G."/>
            <person name="Bluhm B."/>
            <person name="Cannon C."/>
            <person name="Castanera R."/>
            <person name="Culley D."/>
            <person name="Daum C."/>
            <person name="Ezra D."/>
            <person name="Gonzalez J."/>
            <person name="Henrissat B."/>
            <person name="Kuo A."/>
            <person name="Liang C."/>
            <person name="Lipzen A."/>
            <person name="Lutzoni F."/>
            <person name="Magnuson J."/>
            <person name="Mondo S."/>
            <person name="Nolan M."/>
            <person name="Ohm R."/>
            <person name="Pangilinan J."/>
            <person name="Park H.-J."/>
            <person name="Ramirez L."/>
            <person name="Alfaro M."/>
            <person name="Sun H."/>
            <person name="Tritt A."/>
            <person name="Yoshinaga Y."/>
            <person name="Zwiers L.-H."/>
            <person name="Turgeon B."/>
            <person name="Goodwin S."/>
            <person name="Spatafora J."/>
            <person name="Crous P."/>
            <person name="Grigoriev I."/>
        </authorList>
    </citation>
    <scope>NUCLEOTIDE SEQUENCE</scope>
    <source>
        <strain evidence="2">CBS 122368</strain>
    </source>
</reference>
<evidence type="ECO:0000313" key="3">
    <source>
        <dbReference type="Proteomes" id="UP000800094"/>
    </source>
</evidence>
<feature type="compositionally biased region" description="Pro residues" evidence="1">
    <location>
        <begin position="84"/>
        <end position="95"/>
    </location>
</feature>
<dbReference type="EMBL" id="ML987198">
    <property type="protein sequence ID" value="KAF2246649.1"/>
    <property type="molecule type" value="Genomic_DNA"/>
</dbReference>
<feature type="compositionally biased region" description="Polar residues" evidence="1">
    <location>
        <begin position="64"/>
        <end position="80"/>
    </location>
</feature>
<sequence length="232" mass="26218">MELGDFDDPFIDQCASELPTTSPYASSSFRANSFASEPINSNSYASETQRSSPYDSIRPAPNPRNRTTIRTNPFTGTIHTSHFPPSPPYAPPPPQKLCLHMRRSESPEPQEESVPSYLPAQPVQCRLRIRVRKCQELTNESARILPAKQRPRIRIQVFEEPEPIGEPDISVSGETEESTQNPVTRRTNVTCASFPRSYGTVRREVISAFWAAPREVRQATGYETIRWIGKKE</sequence>
<dbReference type="Proteomes" id="UP000800094">
    <property type="component" value="Unassembled WGS sequence"/>
</dbReference>
<feature type="compositionally biased region" description="Polar residues" evidence="1">
    <location>
        <begin position="38"/>
        <end position="54"/>
    </location>
</feature>
<feature type="compositionally biased region" description="Low complexity" evidence="1">
    <location>
        <begin position="25"/>
        <end position="36"/>
    </location>
</feature>
<feature type="region of interest" description="Disordered" evidence="1">
    <location>
        <begin position="1"/>
        <end position="117"/>
    </location>
</feature>